<evidence type="ECO:0000313" key="9">
    <source>
        <dbReference type="Proteomes" id="UP000274756"/>
    </source>
</evidence>
<evidence type="ECO:0000256" key="2">
    <source>
        <dbReference type="ARBA" id="ARBA00006356"/>
    </source>
</evidence>
<organism evidence="8 10">
    <name type="scientific">Dracunculus medinensis</name>
    <name type="common">Guinea worm</name>
    <dbReference type="NCBI Taxonomy" id="318479"/>
    <lineage>
        <taxon>Eukaryota</taxon>
        <taxon>Metazoa</taxon>
        <taxon>Ecdysozoa</taxon>
        <taxon>Nematoda</taxon>
        <taxon>Chromadorea</taxon>
        <taxon>Rhabditida</taxon>
        <taxon>Spirurina</taxon>
        <taxon>Dracunculoidea</taxon>
        <taxon>Dracunculidae</taxon>
        <taxon>Dracunculus</taxon>
    </lineage>
</organism>
<keyword evidence="3" id="KW-0964">Secreted</keyword>
<evidence type="ECO:0000256" key="3">
    <source>
        <dbReference type="ARBA" id="ARBA00022525"/>
    </source>
</evidence>
<evidence type="ECO:0000256" key="1">
    <source>
        <dbReference type="ARBA" id="ARBA00004613"/>
    </source>
</evidence>
<proteinExistence type="inferred from homology"/>
<dbReference type="InterPro" id="IPR002544">
    <property type="entry name" value="FMRFamid-related_peptide-like"/>
</dbReference>
<evidence type="ECO:0000256" key="6">
    <source>
        <dbReference type="ARBA" id="ARBA00023320"/>
    </source>
</evidence>
<name>A0A0N4UQG3_DRAME</name>
<dbReference type="AlphaFoldDB" id="A0A0N4UQG3"/>
<reference evidence="10" key="1">
    <citation type="submission" date="2017-02" db="UniProtKB">
        <authorList>
            <consortium name="WormBaseParasite"/>
        </authorList>
    </citation>
    <scope>IDENTIFICATION</scope>
</reference>
<dbReference type="Pfam" id="PF01581">
    <property type="entry name" value="FARP"/>
    <property type="match status" value="1"/>
</dbReference>
<keyword evidence="5" id="KW-0027">Amidation</keyword>
<evidence type="ECO:0000256" key="4">
    <source>
        <dbReference type="ARBA" id="ARBA00022685"/>
    </source>
</evidence>
<keyword evidence="9" id="KW-1185">Reference proteome</keyword>
<accession>A0A0N4UQG3</accession>
<comment type="subcellular location">
    <subcellularLocation>
        <location evidence="1">Secreted</location>
    </subcellularLocation>
</comment>
<dbReference type="Proteomes" id="UP000274756">
    <property type="component" value="Unassembled WGS sequence"/>
</dbReference>
<evidence type="ECO:0000313" key="10">
    <source>
        <dbReference type="WBParaSite" id="DME_0001024901-mRNA-1"/>
    </source>
</evidence>
<dbReference type="OrthoDB" id="5863260at2759"/>
<dbReference type="Proteomes" id="UP000038040">
    <property type="component" value="Unplaced"/>
</dbReference>
<protein>
    <submittedName>
        <fullName evidence="10">FMRFamide neuropeptide</fullName>
    </submittedName>
</protein>
<dbReference type="GO" id="GO:0005576">
    <property type="term" value="C:extracellular region"/>
    <property type="evidence" value="ECO:0007669"/>
    <property type="project" value="UniProtKB-SubCell"/>
</dbReference>
<reference evidence="7 9" key="2">
    <citation type="submission" date="2018-11" db="EMBL/GenBank/DDBJ databases">
        <authorList>
            <consortium name="Pathogen Informatics"/>
        </authorList>
    </citation>
    <scope>NUCLEOTIDE SEQUENCE [LARGE SCALE GENOMIC DNA]</scope>
</reference>
<dbReference type="EMBL" id="UYYG01000179">
    <property type="protein sequence ID" value="VDN53777.1"/>
    <property type="molecule type" value="Genomic_DNA"/>
</dbReference>
<dbReference type="WBParaSite" id="DME_0001024901-mRNA-1">
    <property type="protein sequence ID" value="DME_0001024901-mRNA-1"/>
    <property type="gene ID" value="DME_0001024901"/>
</dbReference>
<comment type="similarity">
    <text evidence="2">Belongs to the FARP (FMRFamide related peptide) family.</text>
</comment>
<evidence type="ECO:0000313" key="8">
    <source>
        <dbReference type="Proteomes" id="UP000038040"/>
    </source>
</evidence>
<keyword evidence="4" id="KW-0165">Cleavage on pair of basic residues</keyword>
<evidence type="ECO:0000256" key="5">
    <source>
        <dbReference type="ARBA" id="ARBA00022815"/>
    </source>
</evidence>
<dbReference type="GO" id="GO:0007218">
    <property type="term" value="P:neuropeptide signaling pathway"/>
    <property type="evidence" value="ECO:0007669"/>
    <property type="project" value="UniProtKB-KW"/>
</dbReference>
<evidence type="ECO:0000313" key="7">
    <source>
        <dbReference type="EMBL" id="VDN53777.1"/>
    </source>
</evidence>
<sequence length="133" mass="15877">MTFNDNINDNENLSEIKKRLRGEPVRFGKRIREPIRFVDDEYKKRRQPLGTMRFGKRQFSENDNFLYSPDSNENDEFFDEILMNKKNTATHPLDTMRFGKRIIFSEIPTTIYEMKDAINDKRDSPLGTMRFGK</sequence>
<keyword evidence="6" id="KW-0527">Neuropeptide</keyword>
<gene>
    <name evidence="7" type="ORF">DME_LOCUS3750</name>
</gene>